<dbReference type="GO" id="GO:0004016">
    <property type="term" value="F:adenylate cyclase activity"/>
    <property type="evidence" value="ECO:0007669"/>
    <property type="project" value="TreeGrafter"/>
</dbReference>
<comment type="caution">
    <text evidence="4">The sequence shown here is derived from an EMBL/GenBank/DDBJ whole genome shotgun (WGS) entry which is preliminary data.</text>
</comment>
<dbReference type="GO" id="GO:0003677">
    <property type="term" value="F:DNA binding"/>
    <property type="evidence" value="ECO:0007669"/>
    <property type="project" value="InterPro"/>
</dbReference>
<dbReference type="EMBL" id="BJYR01000020">
    <property type="protein sequence ID" value="GEO01165.1"/>
    <property type="molecule type" value="Genomic_DNA"/>
</dbReference>
<dbReference type="GO" id="GO:0006355">
    <property type="term" value="P:regulation of DNA-templated transcription"/>
    <property type="evidence" value="ECO:0007669"/>
    <property type="project" value="InterPro"/>
</dbReference>
<dbReference type="SUPFAM" id="SSF46894">
    <property type="entry name" value="C-terminal effector domain of the bipartite response regulators"/>
    <property type="match status" value="1"/>
</dbReference>
<dbReference type="PROSITE" id="PS50043">
    <property type="entry name" value="HTH_LUXR_2"/>
    <property type="match status" value="1"/>
</dbReference>
<dbReference type="Pfam" id="PF00196">
    <property type="entry name" value="GerE"/>
    <property type="match status" value="1"/>
</dbReference>
<dbReference type="Proteomes" id="UP000321464">
    <property type="component" value="Unassembled WGS sequence"/>
</dbReference>
<dbReference type="InterPro" id="IPR041664">
    <property type="entry name" value="AAA_16"/>
</dbReference>
<dbReference type="AlphaFoldDB" id="A0A512AN68"/>
<dbReference type="InterPro" id="IPR016032">
    <property type="entry name" value="Sig_transdc_resp-reg_C-effctor"/>
</dbReference>
<keyword evidence="2" id="KW-0067">ATP-binding</keyword>
<dbReference type="InterPro" id="IPR000792">
    <property type="entry name" value="Tscrpt_reg_LuxR_C"/>
</dbReference>
<dbReference type="SUPFAM" id="SSF52540">
    <property type="entry name" value="P-loop containing nucleoside triphosphate hydrolases"/>
    <property type="match status" value="1"/>
</dbReference>
<dbReference type="Gene3D" id="1.10.10.10">
    <property type="entry name" value="Winged helix-like DNA-binding domain superfamily/Winged helix DNA-binding domain"/>
    <property type="match status" value="1"/>
</dbReference>
<evidence type="ECO:0000256" key="1">
    <source>
        <dbReference type="ARBA" id="ARBA00022741"/>
    </source>
</evidence>
<evidence type="ECO:0000259" key="3">
    <source>
        <dbReference type="PROSITE" id="PS50043"/>
    </source>
</evidence>
<keyword evidence="5" id="KW-1185">Reference proteome</keyword>
<reference evidence="4 5" key="1">
    <citation type="submission" date="2019-07" db="EMBL/GenBank/DDBJ databases">
        <title>Whole genome shotgun sequence of Novosphingobium sediminis NBRC 106119.</title>
        <authorList>
            <person name="Hosoyama A."/>
            <person name="Uohara A."/>
            <person name="Ohji S."/>
            <person name="Ichikawa N."/>
        </authorList>
    </citation>
    <scope>NUCLEOTIDE SEQUENCE [LARGE SCALE GENOMIC DNA]</scope>
    <source>
        <strain evidence="4 5">NBRC 106119</strain>
    </source>
</reference>
<sequence length="889" mass="94863">MGIDRGSEVVTPIVARSEALTLLLRMADAMRSASSGNVVVVSGEAGMGKTRLIDDFIGSEAARQPLARAACEQLNNPRPLGPWLDLAEVLGKSHGRAIAQATESIDPIGRVGQAILQLPRGTIIVLEDVHHADPGTLDVLRYVLRRLNAAPLLIVCSYRPEEVDLDHPLVSLLGALPAELSIRFEIPPLTFTEVADLCEKASLPPDPIYRLSDGNPQFVNELLRKGFRDGDRLPEMFKNLAATRLQRLNEAERTWIELLAFVPPPHGPDLPVWLSQNFDLDPRLIPASGALLANSAGGAFKREVMRLAVLELIPQFTQAAVRQRLLEPLKAAGERVCPAESWFRLAHEAGDDLAAAQGAIAAARAAEARGNLSDCVGHLAAALPHALAADAELHAQIAELWVCRSAVAGGLTDAMIGQVAKNVSHWNGLGDLHAAGTAQLLLARLLTYRGESGAAATCVSEAIRLLEMKGPNAELAAAHGLAADLAGERAEAELARAHLERALAVLADASGTAVRLEVELIEAVLAASQDEIGTVWSKLERCYAQASAHSLHELAARVQSAGCRIAFSIMDLDRASDWLGRPNPLLSGDTMNCWRTLLLGQRALIVVHTGQLDEASRLSDRALEGIGAPPAFAFPAILAQAMAAVRKGEPEAHKAISECVELAQRMGSKRRLAEALLGEIEYLALNGHRDKASELAKTCGQLAVESADPYNSNLAALWMFRLGHTPQDLGAALHGAVSEEFAGEGGAAAAVWLGGGYRFNASLARLYTVGTAAEAEFLEALQELQAMGALAGIALAGSLAAERGIRLPAQGRKRGPYRAARSHPLGLTRREVDILRMMVDGESNREIAERLGRSLRTVEHHVSAILGKIGIESRVQAVLYAVANPEILD</sequence>
<dbReference type="InterPro" id="IPR027417">
    <property type="entry name" value="P-loop_NTPase"/>
</dbReference>
<feature type="domain" description="HTH luxR-type" evidence="3">
    <location>
        <begin position="820"/>
        <end position="885"/>
    </location>
</feature>
<keyword evidence="1" id="KW-0547">Nucleotide-binding</keyword>
<accession>A0A512AN68</accession>
<organism evidence="4 5">
    <name type="scientific">Novosphingobium sediminis</name>
    <dbReference type="NCBI Taxonomy" id="707214"/>
    <lineage>
        <taxon>Bacteria</taxon>
        <taxon>Pseudomonadati</taxon>
        <taxon>Pseudomonadota</taxon>
        <taxon>Alphaproteobacteria</taxon>
        <taxon>Sphingomonadales</taxon>
        <taxon>Sphingomonadaceae</taxon>
        <taxon>Novosphingobium</taxon>
    </lineage>
</organism>
<dbReference type="PANTHER" id="PTHR16305">
    <property type="entry name" value="TESTICULAR SOLUBLE ADENYLYL CYCLASE"/>
    <property type="match status" value="1"/>
</dbReference>
<dbReference type="InterPro" id="IPR036388">
    <property type="entry name" value="WH-like_DNA-bd_sf"/>
</dbReference>
<proteinExistence type="predicted"/>
<gene>
    <name evidence="4" type="ORF">NSE01_29970</name>
</gene>
<dbReference type="Pfam" id="PF13191">
    <property type="entry name" value="AAA_16"/>
    <property type="match status" value="1"/>
</dbReference>
<dbReference type="PANTHER" id="PTHR16305:SF35">
    <property type="entry name" value="TRANSCRIPTIONAL ACTIVATOR DOMAIN"/>
    <property type="match status" value="1"/>
</dbReference>
<evidence type="ECO:0000256" key="2">
    <source>
        <dbReference type="ARBA" id="ARBA00022840"/>
    </source>
</evidence>
<dbReference type="GO" id="GO:0005524">
    <property type="term" value="F:ATP binding"/>
    <property type="evidence" value="ECO:0007669"/>
    <property type="project" value="UniProtKB-KW"/>
</dbReference>
<evidence type="ECO:0000313" key="4">
    <source>
        <dbReference type="EMBL" id="GEO01165.1"/>
    </source>
</evidence>
<dbReference type="GO" id="GO:0005737">
    <property type="term" value="C:cytoplasm"/>
    <property type="evidence" value="ECO:0007669"/>
    <property type="project" value="TreeGrafter"/>
</dbReference>
<dbReference type="PROSITE" id="PS00622">
    <property type="entry name" value="HTH_LUXR_1"/>
    <property type="match status" value="1"/>
</dbReference>
<dbReference type="CDD" id="cd06170">
    <property type="entry name" value="LuxR_C_like"/>
    <property type="match status" value="1"/>
</dbReference>
<protein>
    <submittedName>
        <fullName evidence="4">LuxR family transcriptional regulator</fullName>
    </submittedName>
</protein>
<name>A0A512AN68_9SPHN</name>
<dbReference type="PRINTS" id="PR00038">
    <property type="entry name" value="HTHLUXR"/>
</dbReference>
<dbReference type="SMART" id="SM00421">
    <property type="entry name" value="HTH_LUXR"/>
    <property type="match status" value="1"/>
</dbReference>
<evidence type="ECO:0000313" key="5">
    <source>
        <dbReference type="Proteomes" id="UP000321464"/>
    </source>
</evidence>